<evidence type="ECO:0000256" key="1">
    <source>
        <dbReference type="SAM" id="MobiDB-lite"/>
    </source>
</evidence>
<keyword evidence="4" id="KW-1185">Reference proteome</keyword>
<dbReference type="SUPFAM" id="SSF50630">
    <property type="entry name" value="Acid proteases"/>
    <property type="match status" value="1"/>
</dbReference>
<comment type="caution">
    <text evidence="3">The sequence shown here is derived from an EMBL/GenBank/DDBJ whole genome shotgun (WGS) entry which is preliminary data.</text>
</comment>
<dbReference type="Pfam" id="PF03732">
    <property type="entry name" value="Retrotrans_gag"/>
    <property type="match status" value="1"/>
</dbReference>
<dbReference type="PANTHER" id="PTHR15503">
    <property type="entry name" value="LDOC1 RELATED"/>
    <property type="match status" value="1"/>
</dbReference>
<protein>
    <recommendedName>
        <fullName evidence="2">Retrotransposon gag domain-containing protein</fullName>
    </recommendedName>
</protein>
<evidence type="ECO:0000313" key="3">
    <source>
        <dbReference type="EMBL" id="KAK3512391.1"/>
    </source>
</evidence>
<proteinExistence type="predicted"/>
<dbReference type="InterPro" id="IPR032567">
    <property type="entry name" value="RTL1-rel"/>
</dbReference>
<dbReference type="PANTHER" id="PTHR15503:SF22">
    <property type="entry name" value="TRANSPOSON TY3-I GAG POLYPROTEIN"/>
    <property type="match status" value="1"/>
</dbReference>
<dbReference type="InterPro" id="IPR005162">
    <property type="entry name" value="Retrotrans_gag_dom"/>
</dbReference>
<reference evidence="3" key="1">
    <citation type="submission" date="2023-06" db="EMBL/GenBank/DDBJ databases">
        <title>Male Hemibagrus guttatus genome.</title>
        <authorList>
            <person name="Bian C."/>
        </authorList>
    </citation>
    <scope>NUCLEOTIDE SEQUENCE</scope>
    <source>
        <strain evidence="3">Male_cb2023</strain>
        <tissue evidence="3">Muscle</tissue>
    </source>
</reference>
<accession>A0AAE0Q277</accession>
<dbReference type="AlphaFoldDB" id="A0AAE0Q277"/>
<evidence type="ECO:0000313" key="4">
    <source>
        <dbReference type="Proteomes" id="UP001274896"/>
    </source>
</evidence>
<dbReference type="Gene3D" id="2.40.70.10">
    <property type="entry name" value="Acid Proteases"/>
    <property type="match status" value="1"/>
</dbReference>
<feature type="region of interest" description="Disordered" evidence="1">
    <location>
        <begin position="340"/>
        <end position="360"/>
    </location>
</feature>
<gene>
    <name evidence="3" type="ORF">QTP70_008200</name>
</gene>
<evidence type="ECO:0000259" key="2">
    <source>
        <dbReference type="Pfam" id="PF03732"/>
    </source>
</evidence>
<dbReference type="Proteomes" id="UP001274896">
    <property type="component" value="Unassembled WGS sequence"/>
</dbReference>
<dbReference type="EMBL" id="JAUCMX010000023">
    <property type="protein sequence ID" value="KAK3512391.1"/>
    <property type="molecule type" value="Genomic_DNA"/>
</dbReference>
<feature type="region of interest" description="Disordered" evidence="1">
    <location>
        <begin position="288"/>
        <end position="316"/>
    </location>
</feature>
<sequence length="360" mass="39531">MHPQLYPDDQAKVAFIISRLDGKALRWAEPLWTQNHPAVTSLSSFLEHFREVFGSPAGDSSIGERLCRLRQGSMTVSDFALQFRTLAAASGWNEQALITTYRQGLDPRIRLHLAAYEDSIGECPTHPARSMVSVLLPVLNTKKLTIVVCLTASDLCLPACALLDSGSAGNFISGALCRQLRLKHTATQKVYQVHAITGRPLQTVCYLAGPLHLQVGALHSEELYLLVLEDAIADIVLGRPWLELHDPILSWKTGEVLKWGEHCFGTCFPNPPAPAPPHVHHLPVQATSVESSPEARPRIFQPATPTSRMSSAPGKPPSYPHIGHGTVPLTLSLVNQCPRDGFTPSPFPRKKPWKNTSRKP</sequence>
<dbReference type="CDD" id="cd00303">
    <property type="entry name" value="retropepsin_like"/>
    <property type="match status" value="1"/>
</dbReference>
<name>A0AAE0Q277_9TELE</name>
<dbReference type="InterPro" id="IPR021109">
    <property type="entry name" value="Peptidase_aspartic_dom_sf"/>
</dbReference>
<feature type="compositionally biased region" description="Basic residues" evidence="1">
    <location>
        <begin position="348"/>
        <end position="360"/>
    </location>
</feature>
<organism evidence="3 4">
    <name type="scientific">Hemibagrus guttatus</name>
    <dbReference type="NCBI Taxonomy" id="175788"/>
    <lineage>
        <taxon>Eukaryota</taxon>
        <taxon>Metazoa</taxon>
        <taxon>Chordata</taxon>
        <taxon>Craniata</taxon>
        <taxon>Vertebrata</taxon>
        <taxon>Euteleostomi</taxon>
        <taxon>Actinopterygii</taxon>
        <taxon>Neopterygii</taxon>
        <taxon>Teleostei</taxon>
        <taxon>Ostariophysi</taxon>
        <taxon>Siluriformes</taxon>
        <taxon>Bagridae</taxon>
        <taxon>Hemibagrus</taxon>
    </lineage>
</organism>
<feature type="domain" description="Retrotransposon gag" evidence="2">
    <location>
        <begin position="15"/>
        <end position="107"/>
    </location>
</feature>